<gene>
    <name evidence="1" type="ORF">V2W30_15085</name>
</gene>
<organism evidence="1 2">
    <name type="scientific">Streptomyces citrinus</name>
    <dbReference type="NCBI Taxonomy" id="3118173"/>
    <lineage>
        <taxon>Bacteria</taxon>
        <taxon>Bacillati</taxon>
        <taxon>Actinomycetota</taxon>
        <taxon>Actinomycetes</taxon>
        <taxon>Kitasatosporales</taxon>
        <taxon>Streptomycetaceae</taxon>
        <taxon>Streptomyces</taxon>
    </lineage>
</organism>
<dbReference type="EMBL" id="CP146022">
    <property type="protein sequence ID" value="WWQ64536.1"/>
    <property type="molecule type" value="Genomic_DNA"/>
</dbReference>
<proteinExistence type="predicted"/>
<accession>A0ACD5ABD2</accession>
<protein>
    <submittedName>
        <fullName evidence="1">Uncharacterized protein</fullName>
    </submittedName>
</protein>
<sequence length="266" mass="27834">MVVEHRDQQRLFMRLRRPIVLGISASALTLASAVHAPASSLPAAEAREPACRIAPDSGEFPIETAIHRGPAVYHPGGGYRNWSLDLTNTTDASCGGIHPVLVLVDEERELKPDQVRLEFLDGDAWRSVPFEKTGADESVGVFDDGFAGFSVGPGETVTGKVRLAFTSGTAPNHVVASAALVQREDDDGDWVGESDAYPFAIHPDGDDSGDDGGDSGGTDDTGSSLGGELARTGPRSLRGLGVASGALLLGGAALVVGSRRLRVPRR</sequence>
<reference evidence="1" key="1">
    <citation type="journal article" date="2025" name="Int. J. Syst. Evol. Microbiol.">
        <title>Streptomyces citrinus sp. nov., with yellow diffusible pigment.</title>
        <authorList>
            <person name="He Y."/>
            <person name="Yang E."/>
            <person name="Xu J."/>
            <person name="Sun Y."/>
            <person name="Sun L."/>
        </authorList>
    </citation>
    <scope>NUCLEOTIDE SEQUENCE</scope>
    <source>
        <strain evidence="1">Q6</strain>
    </source>
</reference>
<keyword evidence="2" id="KW-1185">Reference proteome</keyword>
<evidence type="ECO:0000313" key="1">
    <source>
        <dbReference type="EMBL" id="WWQ64536.1"/>
    </source>
</evidence>
<evidence type="ECO:0000313" key="2">
    <source>
        <dbReference type="Proteomes" id="UP001432251"/>
    </source>
</evidence>
<dbReference type="Proteomes" id="UP001432251">
    <property type="component" value="Chromosome"/>
</dbReference>
<name>A0ACD5ABD2_9ACTN</name>